<sequence length="508" mass="56979">MKKNKIYLGLAILSLTFGSCQKLLIIDPESSLTQDDIQEIVKKNPDKILEPLVANLVASINSYSNINSVDTKNYSVNNLLLSLKGNDMVLANSPSWLKGDYEMRSYREESTGRVQVYWGTFYRYIYLANQILTVIPEVNESELTAANKSILRYKATALAIRSFAYTNLMWLYQNDYMNGGKDKLGVPITDATGDPKPRATSAEVWNLIMSDAETAVSLFKKIDGFYTTSRTDVDGSVASSFLVRAALTTGNWDKAVAAANDILTFYPELFNENDYTTSGMSLLSKETIFGYEYSSTSGKGTSSFHGWMNPKSEGGYGGSQGHWMAIDQRLFDKISATDYRKKNFVQDESIDFTYPTSGAKVKFLKYYSLKFAAPKISAAIPEYNQNEIFIRSSEIILAKAEALVRANKDAEAQTALFQLVSKRDPSYVKSTKTGTALFDEIKLQRRIELWGEGGHEFFDNKRWNIAVDRTSSINHSEKKVVPAGKDFTLQIPLNTELSYNDLIQEQNP</sequence>
<dbReference type="PROSITE" id="PS51257">
    <property type="entry name" value="PROKAR_LIPOPROTEIN"/>
    <property type="match status" value="1"/>
</dbReference>
<keyword evidence="9" id="KW-1185">Reference proteome</keyword>
<evidence type="ECO:0000313" key="9">
    <source>
        <dbReference type="Proteomes" id="UP000326921"/>
    </source>
</evidence>
<dbReference type="RefSeq" id="WP_153509277.1">
    <property type="nucleotide sequence ID" value="NZ_CP045652.1"/>
</dbReference>
<name>A0A5Q0Q4I1_9SPHI</name>
<dbReference type="SUPFAM" id="SSF48452">
    <property type="entry name" value="TPR-like"/>
    <property type="match status" value="1"/>
</dbReference>
<keyword evidence="4" id="KW-0472">Membrane</keyword>
<dbReference type="KEGG" id="sphe:GFH32_00845"/>
<dbReference type="Gene3D" id="1.25.40.390">
    <property type="match status" value="1"/>
</dbReference>
<evidence type="ECO:0000313" key="8">
    <source>
        <dbReference type="EMBL" id="QGA24955.1"/>
    </source>
</evidence>
<dbReference type="InterPro" id="IPR033985">
    <property type="entry name" value="SusD-like_N"/>
</dbReference>
<gene>
    <name evidence="8" type="ORF">GFH32_00845</name>
</gene>
<dbReference type="InterPro" id="IPR012944">
    <property type="entry name" value="SusD_RagB_dom"/>
</dbReference>
<protein>
    <submittedName>
        <fullName evidence="8">RagB/SusD family nutrient uptake outer membrane protein</fullName>
    </submittedName>
</protein>
<dbReference type="Pfam" id="PF07980">
    <property type="entry name" value="SusD_RagB"/>
    <property type="match status" value="1"/>
</dbReference>
<evidence type="ECO:0000256" key="3">
    <source>
        <dbReference type="ARBA" id="ARBA00022729"/>
    </source>
</evidence>
<feature type="domain" description="RagB/SusD" evidence="6">
    <location>
        <begin position="347"/>
        <end position="480"/>
    </location>
</feature>
<organism evidence="8 9">
    <name type="scientific">Sphingobacterium zhuxiongii</name>
    <dbReference type="NCBI Taxonomy" id="2662364"/>
    <lineage>
        <taxon>Bacteria</taxon>
        <taxon>Pseudomonadati</taxon>
        <taxon>Bacteroidota</taxon>
        <taxon>Sphingobacteriia</taxon>
        <taxon>Sphingobacteriales</taxon>
        <taxon>Sphingobacteriaceae</taxon>
        <taxon>Sphingobacterium</taxon>
    </lineage>
</organism>
<dbReference type="AlphaFoldDB" id="A0A5Q0Q4I1"/>
<evidence type="ECO:0000256" key="1">
    <source>
        <dbReference type="ARBA" id="ARBA00004442"/>
    </source>
</evidence>
<evidence type="ECO:0000256" key="4">
    <source>
        <dbReference type="ARBA" id="ARBA00023136"/>
    </source>
</evidence>
<evidence type="ECO:0000259" key="6">
    <source>
        <dbReference type="Pfam" id="PF07980"/>
    </source>
</evidence>
<evidence type="ECO:0000259" key="7">
    <source>
        <dbReference type="Pfam" id="PF14322"/>
    </source>
</evidence>
<feature type="domain" description="SusD-like N-terminal" evidence="7">
    <location>
        <begin position="93"/>
        <end position="219"/>
    </location>
</feature>
<comment type="similarity">
    <text evidence="2">Belongs to the SusD family.</text>
</comment>
<dbReference type="GO" id="GO:0009279">
    <property type="term" value="C:cell outer membrane"/>
    <property type="evidence" value="ECO:0007669"/>
    <property type="project" value="UniProtKB-SubCell"/>
</dbReference>
<dbReference type="EMBL" id="CP045652">
    <property type="protein sequence ID" value="QGA24955.1"/>
    <property type="molecule type" value="Genomic_DNA"/>
</dbReference>
<dbReference type="Pfam" id="PF14322">
    <property type="entry name" value="SusD-like_3"/>
    <property type="match status" value="1"/>
</dbReference>
<dbReference type="InterPro" id="IPR011990">
    <property type="entry name" value="TPR-like_helical_dom_sf"/>
</dbReference>
<evidence type="ECO:0000256" key="2">
    <source>
        <dbReference type="ARBA" id="ARBA00006275"/>
    </source>
</evidence>
<comment type="subcellular location">
    <subcellularLocation>
        <location evidence="1">Cell outer membrane</location>
    </subcellularLocation>
</comment>
<keyword evidence="5" id="KW-0998">Cell outer membrane</keyword>
<dbReference type="Proteomes" id="UP000326921">
    <property type="component" value="Chromosome"/>
</dbReference>
<proteinExistence type="inferred from homology"/>
<evidence type="ECO:0000256" key="5">
    <source>
        <dbReference type="ARBA" id="ARBA00023237"/>
    </source>
</evidence>
<accession>A0A5Q0Q4I1</accession>
<keyword evidence="3" id="KW-0732">Signal</keyword>
<reference evidence="8 9" key="1">
    <citation type="submission" date="2019-10" db="EMBL/GenBank/DDBJ databases">
        <authorList>
            <person name="Dong K."/>
        </authorList>
    </citation>
    <scope>NUCLEOTIDE SEQUENCE [LARGE SCALE GENOMIC DNA]</scope>
    <source>
        <strain evidence="9">dk4302</strain>
    </source>
</reference>